<dbReference type="Gene3D" id="2.40.30.10">
    <property type="entry name" value="Translation factors"/>
    <property type="match status" value="1"/>
</dbReference>
<dbReference type="SUPFAM" id="SSF50447">
    <property type="entry name" value="Translation proteins"/>
    <property type="match status" value="1"/>
</dbReference>
<accession>A0A1F4VD30</accession>
<dbReference type="Proteomes" id="UP000179005">
    <property type="component" value="Unassembled WGS sequence"/>
</dbReference>
<evidence type="ECO:0008006" key="3">
    <source>
        <dbReference type="Google" id="ProtNLM"/>
    </source>
</evidence>
<reference evidence="1 2" key="1">
    <citation type="journal article" date="2016" name="Nat. Commun.">
        <title>Thousands of microbial genomes shed light on interconnected biogeochemical processes in an aquifer system.</title>
        <authorList>
            <person name="Anantharaman K."/>
            <person name="Brown C.T."/>
            <person name="Hug L.A."/>
            <person name="Sharon I."/>
            <person name="Castelle C.J."/>
            <person name="Probst A.J."/>
            <person name="Thomas B.C."/>
            <person name="Singh A."/>
            <person name="Wilkins M.J."/>
            <person name="Karaoz U."/>
            <person name="Brodie E.L."/>
            <person name="Williams K.H."/>
            <person name="Hubbard S.S."/>
            <person name="Banfield J.F."/>
        </authorList>
    </citation>
    <scope>NUCLEOTIDE SEQUENCE [LARGE SCALE GENOMIC DNA]</scope>
</reference>
<gene>
    <name evidence="1" type="ORF">A2797_01640</name>
</gene>
<protein>
    <recommendedName>
        <fullName evidence="3">Translation elongation factor-like protein</fullName>
    </recommendedName>
</protein>
<dbReference type="AlphaFoldDB" id="A0A1F4VD30"/>
<evidence type="ECO:0000313" key="1">
    <source>
        <dbReference type="EMBL" id="OGC54573.1"/>
    </source>
</evidence>
<proteinExistence type="predicted"/>
<organism evidence="1 2">
    <name type="scientific">candidate division WWE3 bacterium RIFCSPHIGHO2_01_FULL_48_15</name>
    <dbReference type="NCBI Taxonomy" id="1802619"/>
    <lineage>
        <taxon>Bacteria</taxon>
        <taxon>Katanobacteria</taxon>
    </lineage>
</organism>
<dbReference type="InterPro" id="IPR009000">
    <property type="entry name" value="Transl_B-barrel_sf"/>
</dbReference>
<evidence type="ECO:0000313" key="2">
    <source>
        <dbReference type="Proteomes" id="UP000179005"/>
    </source>
</evidence>
<sequence>MAETKIGDITHFFGHIPAGIIKLTGDLKKGDKVHFKGASTDFTQEVTSMQVDRTDIEAGKKGDEVGIEVKERVREGDEVFLVS</sequence>
<comment type="caution">
    <text evidence="1">The sequence shown here is derived from an EMBL/GenBank/DDBJ whole genome shotgun (WGS) entry which is preliminary data.</text>
</comment>
<dbReference type="EMBL" id="MEVC01000020">
    <property type="protein sequence ID" value="OGC54573.1"/>
    <property type="molecule type" value="Genomic_DNA"/>
</dbReference>
<name>A0A1F4VD30_UNCKA</name>
<dbReference type="STRING" id="1802619.A2797_01640"/>